<keyword evidence="1" id="KW-0805">Transcription regulation</keyword>
<dbReference type="PANTHER" id="PTHR47840">
    <property type="entry name" value="ZN(II)2CYS6 TRANSCRIPTION FACTOR (EUROFUNG)-RELATED"/>
    <property type="match status" value="1"/>
</dbReference>
<evidence type="ECO:0000313" key="5">
    <source>
        <dbReference type="EMBL" id="KAH7254757.1"/>
    </source>
</evidence>
<accession>A0A9P9K9X4</accession>
<dbReference type="OrthoDB" id="5392779at2759"/>
<organism evidence="5 6">
    <name type="scientific">Fusarium solani</name>
    <name type="common">Filamentous fungus</name>
    <dbReference type="NCBI Taxonomy" id="169388"/>
    <lineage>
        <taxon>Eukaryota</taxon>
        <taxon>Fungi</taxon>
        <taxon>Dikarya</taxon>
        <taxon>Ascomycota</taxon>
        <taxon>Pezizomycotina</taxon>
        <taxon>Sordariomycetes</taxon>
        <taxon>Hypocreomycetidae</taxon>
        <taxon>Hypocreales</taxon>
        <taxon>Nectriaceae</taxon>
        <taxon>Fusarium</taxon>
        <taxon>Fusarium solani species complex</taxon>
    </lineage>
</organism>
<feature type="region of interest" description="Disordered" evidence="4">
    <location>
        <begin position="1"/>
        <end position="20"/>
    </location>
</feature>
<name>A0A9P9K9X4_FUSSL</name>
<dbReference type="AlphaFoldDB" id="A0A9P9K9X4"/>
<keyword evidence="6" id="KW-1185">Reference proteome</keyword>
<dbReference type="Proteomes" id="UP000736672">
    <property type="component" value="Unassembled WGS sequence"/>
</dbReference>
<evidence type="ECO:0000313" key="6">
    <source>
        <dbReference type="Proteomes" id="UP000736672"/>
    </source>
</evidence>
<dbReference type="EMBL" id="JAGTJS010000010">
    <property type="protein sequence ID" value="KAH7254757.1"/>
    <property type="molecule type" value="Genomic_DNA"/>
</dbReference>
<evidence type="ECO:0000256" key="3">
    <source>
        <dbReference type="ARBA" id="ARBA00023242"/>
    </source>
</evidence>
<evidence type="ECO:0000256" key="2">
    <source>
        <dbReference type="ARBA" id="ARBA00023163"/>
    </source>
</evidence>
<dbReference type="CDD" id="cd12148">
    <property type="entry name" value="fungal_TF_MHR"/>
    <property type="match status" value="1"/>
</dbReference>
<sequence length="752" mass="83863">MDQENTRASETVGSPTPRRLLRKGTHSCAELLTVSSGKRRKTRCFFDNLSSATCVGCQRRGTRCVGQEFVDIAASKPEQDPKTIERLERIEQMLAKLTEKFLADGLRDEHDVSQNQLPVPKVSAEDRSARDDWQDIGDTSHGDSIHPVVTEIALRTSDNTTASSHYALPEFGETCQILHAALPSQHDVDLLFGSGRAAIYLQALCNSYRELFEEGNSVSAAMLSVLPPVTAHPVVLARKLLQLALCIQQLDPSFSHASLRLGMSTGEAMHKYYFLASSKVTCHDDLLDSLEGLECLVYEGVYLVNCGNLRRALVTLRRAATLAQFMGMHRKVPHTTPKQHDPATRVLGDVAWAHIAYLERYISLLLGMSSSITNAKFGSEEKKVNETDAEWFERFQVDICEQIINNNQHGSHDNLAATQKIDETMNRIADSIPSNWWAPLELHPGMTGDDLMALVVNAQMQIAHYNLLTVLHLPYLLRKTPSHQYDYNKTVCTYASREVLNRYIAFRSIVRIVFCCRPVDFCALTASLTLLLAHLSRDGRDSTWLLKHQRLGDRALVEKTIETLDELNRLNGDELTRETAKLARRLMILEADSAKTGDAYNFGVVDETRDDSDNGQGERSFCLKVPYFGTVKMAPQDSFASPCLEAAPSTTQTDSSHTISSAVSSGLTSYTSSEEPIRLPQHILICDEVSITQQTELDMFDIPMPDLMADSGDWAFQGVDTAFFDSLMSCQMMDEGGWNTTWYDDSRQGNGI</sequence>
<evidence type="ECO:0000256" key="1">
    <source>
        <dbReference type="ARBA" id="ARBA00023015"/>
    </source>
</evidence>
<evidence type="ECO:0008006" key="7">
    <source>
        <dbReference type="Google" id="ProtNLM"/>
    </source>
</evidence>
<dbReference type="PANTHER" id="PTHR47840:SF1">
    <property type="entry name" value="ZN(II)2CYS6 TRANSCRIPTION FACTOR (EUROFUNG)"/>
    <property type="match status" value="1"/>
</dbReference>
<proteinExistence type="predicted"/>
<keyword evidence="3" id="KW-0539">Nucleus</keyword>
<evidence type="ECO:0000256" key="4">
    <source>
        <dbReference type="SAM" id="MobiDB-lite"/>
    </source>
</evidence>
<protein>
    <recommendedName>
        <fullName evidence="7">Zn(2)-C6 fungal-type domain-containing protein</fullName>
    </recommendedName>
</protein>
<reference evidence="5" key="1">
    <citation type="journal article" date="2021" name="Nat. Commun.">
        <title>Genetic determinants of endophytism in the Arabidopsis root mycobiome.</title>
        <authorList>
            <person name="Mesny F."/>
            <person name="Miyauchi S."/>
            <person name="Thiergart T."/>
            <person name="Pickel B."/>
            <person name="Atanasova L."/>
            <person name="Karlsson M."/>
            <person name="Huettel B."/>
            <person name="Barry K.W."/>
            <person name="Haridas S."/>
            <person name="Chen C."/>
            <person name="Bauer D."/>
            <person name="Andreopoulos W."/>
            <person name="Pangilinan J."/>
            <person name="LaButti K."/>
            <person name="Riley R."/>
            <person name="Lipzen A."/>
            <person name="Clum A."/>
            <person name="Drula E."/>
            <person name="Henrissat B."/>
            <person name="Kohler A."/>
            <person name="Grigoriev I.V."/>
            <person name="Martin F.M."/>
            <person name="Hacquard S."/>
        </authorList>
    </citation>
    <scope>NUCLEOTIDE SEQUENCE</scope>
    <source>
        <strain evidence="5">FSSC 5 MPI-SDFR-AT-0091</strain>
    </source>
</reference>
<keyword evidence="2" id="KW-0804">Transcription</keyword>
<gene>
    <name evidence="5" type="ORF">B0J15DRAFT_526193</name>
</gene>
<comment type="caution">
    <text evidence="5">The sequence shown here is derived from an EMBL/GenBank/DDBJ whole genome shotgun (WGS) entry which is preliminary data.</text>
</comment>